<dbReference type="Gramene" id="Psat03G0386400-T1">
    <property type="protein sequence ID" value="KAI5429031.1"/>
    <property type="gene ID" value="KIW84_033864"/>
</dbReference>
<evidence type="ECO:0000313" key="2">
    <source>
        <dbReference type="EMBL" id="KAI5429031.1"/>
    </source>
</evidence>
<reference evidence="2 3" key="1">
    <citation type="journal article" date="2022" name="Nat. Genet.">
        <title>Improved pea reference genome and pan-genome highlight genomic features and evolutionary characteristics.</title>
        <authorList>
            <person name="Yang T."/>
            <person name="Liu R."/>
            <person name="Luo Y."/>
            <person name="Hu S."/>
            <person name="Wang D."/>
            <person name="Wang C."/>
            <person name="Pandey M.K."/>
            <person name="Ge S."/>
            <person name="Xu Q."/>
            <person name="Li N."/>
            <person name="Li G."/>
            <person name="Huang Y."/>
            <person name="Saxena R.K."/>
            <person name="Ji Y."/>
            <person name="Li M."/>
            <person name="Yan X."/>
            <person name="He Y."/>
            <person name="Liu Y."/>
            <person name="Wang X."/>
            <person name="Xiang C."/>
            <person name="Varshney R.K."/>
            <person name="Ding H."/>
            <person name="Gao S."/>
            <person name="Zong X."/>
        </authorList>
    </citation>
    <scope>NUCLEOTIDE SEQUENCE [LARGE SCALE GENOMIC DNA]</scope>
    <source>
        <strain evidence="2 3">cv. Zhongwan 6</strain>
    </source>
</reference>
<sequence length="385" mass="44971">MPKSQLPHPITYKHCNSRLFHHESRDTCCTGGKVSFSRVNSPIDDSAEGKHFRQHIRSYNHVLSFTSIGVHVDENILASGRGIYTFRAQGRLRCIKEHQSDIRAELYQGLQDALHVGETNAENIGKRVILPSPFIGGRRDMTQHNEDGMTIVLNGDRPDLLTRIFRSKFEQLKDDVINKGVLGKVKSYMYVTEFQKGGLSHVHMLLVLESNDKLHDPKDYDSMVRAEIPKLECEPQLHKVVVKHMMYGPCSIINQKSPCMEDVHCKKRYPKQFLDETRQGTDSYPEYRRRFDESILLGRDRSVDNRWLVPYNHWLLLKYDCHINVEICSSIKSIKYLYKYVYRGPDRVAMEVHKGSYMDEVQQYVDARWICAPEELWKIFRFTLY</sequence>
<feature type="domain" description="Helitron helicase-like" evidence="1">
    <location>
        <begin position="86"/>
        <end position="153"/>
    </location>
</feature>
<comment type="caution">
    <text evidence="2">The sequence shown here is derived from an EMBL/GenBank/DDBJ whole genome shotgun (WGS) entry which is preliminary data.</text>
</comment>
<proteinExistence type="predicted"/>
<protein>
    <recommendedName>
        <fullName evidence="1">Helitron helicase-like domain-containing protein</fullName>
    </recommendedName>
</protein>
<name>A0A9D4Y2H8_PEA</name>
<dbReference type="Proteomes" id="UP001058974">
    <property type="component" value="Chromosome 3"/>
</dbReference>
<dbReference type="Pfam" id="PF14214">
    <property type="entry name" value="Helitron_like_N"/>
    <property type="match status" value="2"/>
</dbReference>
<dbReference type="AlphaFoldDB" id="A0A9D4Y2H8"/>
<dbReference type="PANTHER" id="PTHR10492:SF94">
    <property type="entry name" value="ATP-DEPENDENT DNA HELICASE"/>
    <property type="match status" value="1"/>
</dbReference>
<gene>
    <name evidence="2" type="ORF">KIW84_033864</name>
</gene>
<organism evidence="2 3">
    <name type="scientific">Pisum sativum</name>
    <name type="common">Garden pea</name>
    <name type="synonym">Lathyrus oleraceus</name>
    <dbReference type="NCBI Taxonomy" id="3888"/>
    <lineage>
        <taxon>Eukaryota</taxon>
        <taxon>Viridiplantae</taxon>
        <taxon>Streptophyta</taxon>
        <taxon>Embryophyta</taxon>
        <taxon>Tracheophyta</taxon>
        <taxon>Spermatophyta</taxon>
        <taxon>Magnoliopsida</taxon>
        <taxon>eudicotyledons</taxon>
        <taxon>Gunneridae</taxon>
        <taxon>Pentapetalae</taxon>
        <taxon>rosids</taxon>
        <taxon>fabids</taxon>
        <taxon>Fabales</taxon>
        <taxon>Fabaceae</taxon>
        <taxon>Papilionoideae</taxon>
        <taxon>50 kb inversion clade</taxon>
        <taxon>NPAAA clade</taxon>
        <taxon>Hologalegina</taxon>
        <taxon>IRL clade</taxon>
        <taxon>Fabeae</taxon>
        <taxon>Lathyrus</taxon>
    </lineage>
</organism>
<keyword evidence="3" id="KW-1185">Reference proteome</keyword>
<evidence type="ECO:0000313" key="3">
    <source>
        <dbReference type="Proteomes" id="UP001058974"/>
    </source>
</evidence>
<dbReference type="PANTHER" id="PTHR10492">
    <property type="match status" value="1"/>
</dbReference>
<accession>A0A9D4Y2H8</accession>
<dbReference type="InterPro" id="IPR025476">
    <property type="entry name" value="Helitron_helicase-like"/>
</dbReference>
<feature type="domain" description="Helitron helicase-like" evidence="1">
    <location>
        <begin position="156"/>
        <end position="206"/>
    </location>
</feature>
<evidence type="ECO:0000259" key="1">
    <source>
        <dbReference type="Pfam" id="PF14214"/>
    </source>
</evidence>
<dbReference type="EMBL" id="JAMSHJ010000003">
    <property type="protein sequence ID" value="KAI5429031.1"/>
    <property type="molecule type" value="Genomic_DNA"/>
</dbReference>